<evidence type="ECO:0000256" key="5">
    <source>
        <dbReference type="ARBA" id="ARBA00023288"/>
    </source>
</evidence>
<dbReference type="STRING" id="166423.A0A0M9A5Q5"/>
<feature type="binding site" evidence="7">
    <location>
        <begin position="397"/>
        <end position="404"/>
    </location>
    <ligand>
        <name>GTP</name>
        <dbReference type="ChEBI" id="CHEBI:37565"/>
    </ligand>
</feature>
<dbReference type="Pfam" id="PF13621">
    <property type="entry name" value="Cupin_8"/>
    <property type="match status" value="1"/>
</dbReference>
<evidence type="ECO:0000259" key="9">
    <source>
        <dbReference type="PROSITE" id="PS51184"/>
    </source>
</evidence>
<organism evidence="10 11">
    <name type="scientific">Melipona quadrifasciata</name>
    <dbReference type="NCBI Taxonomy" id="166423"/>
    <lineage>
        <taxon>Eukaryota</taxon>
        <taxon>Metazoa</taxon>
        <taxon>Ecdysozoa</taxon>
        <taxon>Arthropoda</taxon>
        <taxon>Hexapoda</taxon>
        <taxon>Insecta</taxon>
        <taxon>Pterygota</taxon>
        <taxon>Neoptera</taxon>
        <taxon>Endopterygota</taxon>
        <taxon>Hymenoptera</taxon>
        <taxon>Apocrita</taxon>
        <taxon>Aculeata</taxon>
        <taxon>Apoidea</taxon>
        <taxon>Anthophila</taxon>
        <taxon>Apidae</taxon>
        <taxon>Melipona</taxon>
    </lineage>
</organism>
<feature type="binding site" evidence="7">
    <location>
        <begin position="499"/>
        <end position="502"/>
    </location>
    <ligand>
        <name>GTP</name>
        <dbReference type="ChEBI" id="CHEBI:37565"/>
    </ligand>
</feature>
<dbReference type="InterPro" id="IPR045873">
    <property type="entry name" value="Arl2"/>
</dbReference>
<dbReference type="InterPro" id="IPR003347">
    <property type="entry name" value="JmjC_dom"/>
</dbReference>
<evidence type="ECO:0000256" key="3">
    <source>
        <dbReference type="ARBA" id="ARBA00022741"/>
    </source>
</evidence>
<dbReference type="GO" id="GO:0003924">
    <property type="term" value="F:GTPase activity"/>
    <property type="evidence" value="ECO:0007669"/>
    <property type="project" value="InterPro"/>
</dbReference>
<protein>
    <recommendedName>
        <fullName evidence="6">ADP-ribosylation factor-like protein 2</fullName>
    </recommendedName>
</protein>
<accession>A0A0M9A5Q5</accession>
<dbReference type="Gene3D" id="3.40.50.300">
    <property type="entry name" value="P-loop containing nucleotide triphosphate hydrolases"/>
    <property type="match status" value="1"/>
</dbReference>
<keyword evidence="11" id="KW-1185">Reference proteome</keyword>
<dbReference type="Gene3D" id="2.60.120.650">
    <property type="entry name" value="Cupin"/>
    <property type="match status" value="1"/>
</dbReference>
<evidence type="ECO:0000256" key="4">
    <source>
        <dbReference type="ARBA" id="ARBA00023134"/>
    </source>
</evidence>
<evidence type="ECO:0000256" key="1">
    <source>
        <dbReference type="ARBA" id="ARBA00010290"/>
    </source>
</evidence>
<dbReference type="SMART" id="SM00175">
    <property type="entry name" value="RAB"/>
    <property type="match status" value="1"/>
</dbReference>
<evidence type="ECO:0000256" key="7">
    <source>
        <dbReference type="PIRSR" id="PIRSR606689-1"/>
    </source>
</evidence>
<feature type="binding site" evidence="8">
    <location>
        <position position="421"/>
    </location>
    <ligand>
        <name>Mg(2+)</name>
        <dbReference type="ChEBI" id="CHEBI:18420"/>
    </ligand>
</feature>
<sequence length="558" mass="64487">MDKLNSPSTKVIHQAIMEIKEPIVFQQMLQNEKGEYYWKLLEWNLSELAEKFGDIKLPFRIGYNAGTMSPQWEVNCSIVSMTLLDFIQNMNSHEDNKEWYYFDYKYMQEWFKDKPEIINSINWERFNIDKTGNDSTLWIGSKGAHTNCHQDSYGCNLVAQIHGRKQWLLFPPNSSNFLQPTRIPYEESTIYSKYNFFCPTKEDEINILKIEDTARLITLEPGDVLFVPPGWWHYVESLELTVSVNIWLPIITDNISRVKEAIVKLIVAKIGKDVSNVPDESDCINLLNIAVEECKTVANVDLSAKRKKRIAWTAKDLATKYPAYVKLLHELSRTKLEEFVKMKRERFSENYIDLLKDNSETDSDAKNTYSFVQHTTENIVNALCHPDVVNKVTELLGLDNAGKTTVLKRINGEPIDTISPTLGFNIKTLEHRGYKLNVWDVGGQKSLRSYWRNYFESTDGLIWVIDSADRRRLEDCKIELYKLLQEERLEGASLLILANKQDLPGALSASDIAEILELPSIKTHHWQIYKCSAVTGENLVEGINWIVDDISARIFYID</sequence>
<feature type="binding site" evidence="7">
    <location>
        <position position="443"/>
    </location>
    <ligand>
        <name>GTP</name>
        <dbReference type="ChEBI" id="CHEBI:37565"/>
    </ligand>
</feature>
<feature type="domain" description="JmjC" evidence="9">
    <location>
        <begin position="103"/>
        <end position="263"/>
    </location>
</feature>
<dbReference type="AlphaFoldDB" id="A0A0M9A5Q5"/>
<dbReference type="FunFam" id="3.40.50.300:FF:000393">
    <property type="entry name" value="ADP-ribosylation factor-like 2, arl2"/>
    <property type="match status" value="1"/>
</dbReference>
<dbReference type="NCBIfam" id="TIGR00231">
    <property type="entry name" value="small_GTP"/>
    <property type="match status" value="1"/>
</dbReference>
<dbReference type="GO" id="GO:0048731">
    <property type="term" value="P:system development"/>
    <property type="evidence" value="ECO:0007669"/>
    <property type="project" value="UniProtKB-ARBA"/>
</dbReference>
<dbReference type="SMART" id="SM00177">
    <property type="entry name" value="ARF"/>
    <property type="match status" value="1"/>
</dbReference>
<keyword evidence="3 7" id="KW-0547">Nucleotide-binding</keyword>
<evidence type="ECO:0000256" key="6">
    <source>
        <dbReference type="ARBA" id="ARBA00026198"/>
    </source>
</evidence>
<dbReference type="InterPro" id="IPR044612">
    <property type="entry name" value="ARL2/3"/>
</dbReference>
<name>A0A0M9A5Q5_9HYME</name>
<dbReference type="OrthoDB" id="438164at2759"/>
<evidence type="ECO:0000256" key="2">
    <source>
        <dbReference type="ARBA" id="ARBA00022707"/>
    </source>
</evidence>
<keyword evidence="2" id="KW-0519">Myristate</keyword>
<keyword evidence="8" id="KW-0460">Magnesium</keyword>
<dbReference type="PRINTS" id="PR00328">
    <property type="entry name" value="SAR1GTPBP"/>
</dbReference>
<dbReference type="GO" id="GO:0005525">
    <property type="term" value="F:GTP binding"/>
    <property type="evidence" value="ECO:0007669"/>
    <property type="project" value="UniProtKB-KW"/>
</dbReference>
<dbReference type="GO" id="GO:0016192">
    <property type="term" value="P:vesicle-mediated transport"/>
    <property type="evidence" value="ECO:0007669"/>
    <property type="project" value="UniProtKB-ARBA"/>
</dbReference>
<dbReference type="SMART" id="SM00178">
    <property type="entry name" value="SAR"/>
    <property type="match status" value="1"/>
</dbReference>
<keyword evidence="8" id="KW-0479">Metal-binding</keyword>
<evidence type="ECO:0000256" key="8">
    <source>
        <dbReference type="PIRSR" id="PIRSR606689-2"/>
    </source>
</evidence>
<dbReference type="GO" id="GO:0046872">
    <property type="term" value="F:metal ion binding"/>
    <property type="evidence" value="ECO:0007669"/>
    <property type="project" value="UniProtKB-KW"/>
</dbReference>
<reference evidence="10 11" key="1">
    <citation type="submission" date="2015-07" db="EMBL/GenBank/DDBJ databases">
        <title>The genome of Melipona quadrifasciata.</title>
        <authorList>
            <person name="Pan H."/>
            <person name="Kapheim K."/>
        </authorList>
    </citation>
    <scope>NUCLEOTIDE SEQUENCE [LARGE SCALE GENOMIC DNA]</scope>
    <source>
        <strain evidence="10">0111107301</strain>
        <tissue evidence="10">Whole body</tissue>
    </source>
</reference>
<comment type="similarity">
    <text evidence="1">Belongs to the small GTPase superfamily. Arf family.</text>
</comment>
<proteinExistence type="inferred from homology"/>
<dbReference type="Pfam" id="PF00025">
    <property type="entry name" value="Arf"/>
    <property type="match status" value="1"/>
</dbReference>
<dbReference type="CDD" id="cd04154">
    <property type="entry name" value="Arl2"/>
    <property type="match status" value="1"/>
</dbReference>
<dbReference type="GO" id="GO:0051649">
    <property type="term" value="P:establishment of localization in cell"/>
    <property type="evidence" value="ECO:0007669"/>
    <property type="project" value="UniProtKB-ARBA"/>
</dbReference>
<dbReference type="InterPro" id="IPR027417">
    <property type="entry name" value="P-loop_NTPase"/>
</dbReference>
<dbReference type="Proteomes" id="UP000053105">
    <property type="component" value="Unassembled WGS sequence"/>
</dbReference>
<dbReference type="InterPro" id="IPR041667">
    <property type="entry name" value="Cupin_8"/>
</dbReference>
<keyword evidence="4 7" id="KW-0342">GTP-binding</keyword>
<feature type="binding site" evidence="8">
    <location>
        <position position="404"/>
    </location>
    <ligand>
        <name>Mg(2+)</name>
        <dbReference type="ChEBI" id="CHEBI:18420"/>
    </ligand>
</feature>
<dbReference type="PANTHER" id="PTHR45697">
    <property type="entry name" value="ADP-RIBOSYLATION FACTOR-LIKE PROTEIN 2-RELATED"/>
    <property type="match status" value="1"/>
</dbReference>
<dbReference type="InterPro" id="IPR006689">
    <property type="entry name" value="Small_GTPase_ARF/SAR"/>
</dbReference>
<dbReference type="InterPro" id="IPR005225">
    <property type="entry name" value="Small_GTP-bd"/>
</dbReference>
<gene>
    <name evidence="10" type="ORF">WN51_10400</name>
</gene>
<dbReference type="PROSITE" id="PS51417">
    <property type="entry name" value="ARF"/>
    <property type="match status" value="1"/>
</dbReference>
<dbReference type="SUPFAM" id="SSF52540">
    <property type="entry name" value="P-loop containing nucleoside triphosphate hydrolases"/>
    <property type="match status" value="1"/>
</dbReference>
<dbReference type="PROSITE" id="PS51184">
    <property type="entry name" value="JMJC"/>
    <property type="match status" value="1"/>
</dbReference>
<dbReference type="EMBL" id="KQ435736">
    <property type="protein sequence ID" value="KOX77006.1"/>
    <property type="molecule type" value="Genomic_DNA"/>
</dbReference>
<evidence type="ECO:0000313" key="10">
    <source>
        <dbReference type="EMBL" id="KOX77006.1"/>
    </source>
</evidence>
<dbReference type="SUPFAM" id="SSF51197">
    <property type="entry name" value="Clavaminate synthase-like"/>
    <property type="match status" value="1"/>
</dbReference>
<dbReference type="SMART" id="SM00558">
    <property type="entry name" value="JmjC"/>
    <property type="match status" value="1"/>
</dbReference>
<keyword evidence="5" id="KW-0449">Lipoprotein</keyword>
<evidence type="ECO:0000313" key="11">
    <source>
        <dbReference type="Proteomes" id="UP000053105"/>
    </source>
</evidence>